<feature type="compositionally biased region" description="Basic residues" evidence="3">
    <location>
        <begin position="190"/>
        <end position="239"/>
    </location>
</feature>
<dbReference type="GO" id="GO:0061574">
    <property type="term" value="C:ASAP complex"/>
    <property type="evidence" value="ECO:0007669"/>
    <property type="project" value="TreeGrafter"/>
</dbReference>
<name>A0AAV1UIN6_9STRA</name>
<comment type="caution">
    <text evidence="5">The sequence shown here is derived from an EMBL/GenBank/DDBJ whole genome shotgun (WGS) entry which is preliminary data.</text>
</comment>
<evidence type="ECO:0000313" key="6">
    <source>
        <dbReference type="Proteomes" id="UP001162060"/>
    </source>
</evidence>
<dbReference type="SMART" id="SM00360">
    <property type="entry name" value="RRM"/>
    <property type="match status" value="1"/>
</dbReference>
<evidence type="ECO:0000256" key="3">
    <source>
        <dbReference type="SAM" id="MobiDB-lite"/>
    </source>
</evidence>
<feature type="compositionally biased region" description="Basic residues" evidence="3">
    <location>
        <begin position="156"/>
        <end position="171"/>
    </location>
</feature>
<dbReference type="PROSITE" id="PS50102">
    <property type="entry name" value="RRM"/>
    <property type="match status" value="1"/>
</dbReference>
<reference evidence="5" key="1">
    <citation type="submission" date="2024-01" db="EMBL/GenBank/DDBJ databases">
        <authorList>
            <person name="Webb A."/>
        </authorList>
    </citation>
    <scope>NUCLEOTIDE SEQUENCE</scope>
    <source>
        <strain evidence="5">Pm1</strain>
    </source>
</reference>
<dbReference type="GO" id="GO:0000398">
    <property type="term" value="P:mRNA splicing, via spliceosome"/>
    <property type="evidence" value="ECO:0007669"/>
    <property type="project" value="TreeGrafter"/>
</dbReference>
<dbReference type="GO" id="GO:0005737">
    <property type="term" value="C:cytoplasm"/>
    <property type="evidence" value="ECO:0007669"/>
    <property type="project" value="TreeGrafter"/>
</dbReference>
<dbReference type="AlphaFoldDB" id="A0AAV1UIN6"/>
<dbReference type="EMBL" id="CAKLBY020000193">
    <property type="protein sequence ID" value="CAK7933148.1"/>
    <property type="molecule type" value="Genomic_DNA"/>
</dbReference>
<gene>
    <name evidence="5" type="ORF">PM001_LOCUS18298</name>
</gene>
<feature type="compositionally biased region" description="Basic residues" evidence="3">
    <location>
        <begin position="125"/>
        <end position="139"/>
    </location>
</feature>
<dbReference type="SUPFAM" id="SSF54928">
    <property type="entry name" value="RNA-binding domain, RBD"/>
    <property type="match status" value="1"/>
</dbReference>
<dbReference type="GO" id="GO:0005654">
    <property type="term" value="C:nucleoplasm"/>
    <property type="evidence" value="ECO:0007669"/>
    <property type="project" value="TreeGrafter"/>
</dbReference>
<dbReference type="Pfam" id="PF00076">
    <property type="entry name" value="RRM_1"/>
    <property type="match status" value="1"/>
</dbReference>
<dbReference type="Gene3D" id="3.30.70.330">
    <property type="match status" value="1"/>
</dbReference>
<dbReference type="Proteomes" id="UP001162060">
    <property type="component" value="Unassembled WGS sequence"/>
</dbReference>
<dbReference type="InterPro" id="IPR035979">
    <property type="entry name" value="RBD_domain_sf"/>
</dbReference>
<organism evidence="5 6">
    <name type="scientific">Peronospora matthiolae</name>
    <dbReference type="NCBI Taxonomy" id="2874970"/>
    <lineage>
        <taxon>Eukaryota</taxon>
        <taxon>Sar</taxon>
        <taxon>Stramenopiles</taxon>
        <taxon>Oomycota</taxon>
        <taxon>Peronosporomycetes</taxon>
        <taxon>Peronosporales</taxon>
        <taxon>Peronosporaceae</taxon>
        <taxon>Peronospora</taxon>
    </lineage>
</organism>
<evidence type="ECO:0000256" key="2">
    <source>
        <dbReference type="PROSITE-ProRule" id="PRU00176"/>
    </source>
</evidence>
<proteinExistence type="predicted"/>
<dbReference type="PANTHER" id="PTHR15481:SF0">
    <property type="entry name" value="LD23870P-RELATED"/>
    <property type="match status" value="1"/>
</dbReference>
<evidence type="ECO:0000259" key="4">
    <source>
        <dbReference type="PROSITE" id="PS50102"/>
    </source>
</evidence>
<feature type="domain" description="RRM" evidence="4">
    <location>
        <begin position="8"/>
        <end position="82"/>
    </location>
</feature>
<feature type="region of interest" description="Disordered" evidence="3">
    <location>
        <begin position="83"/>
        <end position="269"/>
    </location>
</feature>
<protein>
    <recommendedName>
        <fullName evidence="4">RRM domain-containing protein</fullName>
    </recommendedName>
</protein>
<dbReference type="PANTHER" id="PTHR15481">
    <property type="entry name" value="RIBONUCLEIC ACID BINDING PROTEIN S1"/>
    <property type="match status" value="1"/>
</dbReference>
<keyword evidence="1 2" id="KW-0694">RNA-binding</keyword>
<evidence type="ECO:0000313" key="5">
    <source>
        <dbReference type="EMBL" id="CAK7933148.1"/>
    </source>
</evidence>
<dbReference type="InterPro" id="IPR012677">
    <property type="entry name" value="Nucleotide-bd_a/b_plait_sf"/>
</dbReference>
<accession>A0AAV1UIN6</accession>
<feature type="compositionally biased region" description="Basic residues" evidence="3">
    <location>
        <begin position="248"/>
        <end position="269"/>
    </location>
</feature>
<dbReference type="InterPro" id="IPR000504">
    <property type="entry name" value="RRM_dom"/>
</dbReference>
<evidence type="ECO:0000256" key="1">
    <source>
        <dbReference type="ARBA" id="ARBA00022884"/>
    </source>
</evidence>
<sequence>MATTQDHVTVQVENLTRNVNADHLREIFGKFGLVVDVDMAKPRGKARALVVLATQKDAESAKDHLHQGWLDGNKLHVLLPQDAPKVDGAPRANGSRTVTRSSVSPPGRNRRGGRFNRSPSLVARGRIRSPLRGGARGRRMASPFRGRSRSLTNATRRGKRSRSPAFSRRRGASPFRSGRRSSPVPVARGGGRRRRSPSPFRRRRSLSRSRSRSRSFSRSRSRPRGRSRSRTPSRSRSRGRSFSSRSRSSSRGRRRRSSSRSRSSRSSRS</sequence>
<dbReference type="GO" id="GO:0003723">
    <property type="term" value="F:RNA binding"/>
    <property type="evidence" value="ECO:0007669"/>
    <property type="project" value="UniProtKB-UniRule"/>
</dbReference>